<dbReference type="Pfam" id="PF00218">
    <property type="entry name" value="IGPS"/>
    <property type="match status" value="1"/>
</dbReference>
<dbReference type="InterPro" id="IPR013785">
    <property type="entry name" value="Aldolase_TIM"/>
</dbReference>
<protein>
    <recommendedName>
        <fullName evidence="15">N-(5'-phosphoribosyl)anthranilate isomerase</fullName>
        <shortName evidence="15">PRAI</shortName>
        <ecNumber evidence="15">5.3.1.24</ecNumber>
    </recommendedName>
</protein>
<comment type="function">
    <text evidence="14">Bifunctional enzyme that catalyzes two sequential steps of tryptophan biosynthetic pathway. The first reaction is catalyzed by the isomerase, coded by the TrpF domain; the second reaction is catalyzed by the synthase, coded by the TrpC domain.</text>
</comment>
<evidence type="ECO:0000256" key="14">
    <source>
        <dbReference type="ARBA" id="ARBA00025592"/>
    </source>
</evidence>
<evidence type="ECO:0000256" key="7">
    <source>
        <dbReference type="ARBA" id="ARBA00022605"/>
    </source>
</evidence>
<name>A0ABT7FU83_9CORY</name>
<organism evidence="18 19">
    <name type="scientific">Corynebacterium pseudodiphtheriticum</name>
    <dbReference type="NCBI Taxonomy" id="37637"/>
    <lineage>
        <taxon>Bacteria</taxon>
        <taxon>Bacillati</taxon>
        <taxon>Actinomycetota</taxon>
        <taxon>Actinomycetes</taxon>
        <taxon>Mycobacteriales</taxon>
        <taxon>Corynebacteriaceae</taxon>
        <taxon>Corynebacterium</taxon>
    </lineage>
</organism>
<dbReference type="EMBL" id="JASNUQ010000002">
    <property type="protein sequence ID" value="MDK4289480.1"/>
    <property type="molecule type" value="Genomic_DNA"/>
</dbReference>
<dbReference type="Gene3D" id="3.20.20.70">
    <property type="entry name" value="Aldolase class I"/>
    <property type="match status" value="2"/>
</dbReference>
<evidence type="ECO:0000256" key="10">
    <source>
        <dbReference type="ARBA" id="ARBA00023141"/>
    </source>
</evidence>
<keyword evidence="11 15" id="KW-0413">Isomerase</keyword>
<dbReference type="EC" id="5.3.1.24" evidence="15"/>
<evidence type="ECO:0000256" key="15">
    <source>
        <dbReference type="HAMAP-Rule" id="MF_00135"/>
    </source>
</evidence>
<dbReference type="GO" id="GO:0004640">
    <property type="term" value="F:phosphoribosylanthranilate isomerase activity"/>
    <property type="evidence" value="ECO:0007669"/>
    <property type="project" value="UniProtKB-EC"/>
</dbReference>
<comment type="similarity">
    <text evidence="6">In the C-terminal section; belongs to the TrpF family.</text>
</comment>
<dbReference type="InterPro" id="IPR013798">
    <property type="entry name" value="Indole-3-glycerol_P_synth_dom"/>
</dbReference>
<dbReference type="InterPro" id="IPR011060">
    <property type="entry name" value="RibuloseP-bd_barrel"/>
</dbReference>
<evidence type="ECO:0000256" key="6">
    <source>
        <dbReference type="ARBA" id="ARBA00009847"/>
    </source>
</evidence>
<comment type="catalytic activity">
    <reaction evidence="2">
        <text>1-(2-carboxyphenylamino)-1-deoxy-D-ribulose 5-phosphate + H(+) = (1S,2R)-1-C-(indol-3-yl)glycerol 3-phosphate + CO2 + H2O</text>
        <dbReference type="Rhea" id="RHEA:23476"/>
        <dbReference type="ChEBI" id="CHEBI:15377"/>
        <dbReference type="ChEBI" id="CHEBI:15378"/>
        <dbReference type="ChEBI" id="CHEBI:16526"/>
        <dbReference type="ChEBI" id="CHEBI:58613"/>
        <dbReference type="ChEBI" id="CHEBI:58866"/>
        <dbReference type="EC" id="4.1.1.48"/>
    </reaction>
</comment>
<comment type="similarity">
    <text evidence="5">In the N-terminal section; belongs to the TrpC family.</text>
</comment>
<comment type="similarity">
    <text evidence="15">Belongs to the TrpF family.</text>
</comment>
<dbReference type="GO" id="GO:0004425">
    <property type="term" value="F:indole-3-glycerol-phosphate synthase activity"/>
    <property type="evidence" value="ECO:0007669"/>
    <property type="project" value="UniProtKB-EC"/>
</dbReference>
<dbReference type="InterPro" id="IPR001240">
    <property type="entry name" value="PRAI_dom"/>
</dbReference>
<dbReference type="Pfam" id="PF00697">
    <property type="entry name" value="PRAI"/>
    <property type="match status" value="1"/>
</dbReference>
<feature type="domain" description="Indole-3-glycerol phosphate synthase" evidence="16">
    <location>
        <begin position="9"/>
        <end position="250"/>
    </location>
</feature>
<dbReference type="PANTHER" id="PTHR22854">
    <property type="entry name" value="TRYPTOPHAN BIOSYNTHESIS PROTEIN"/>
    <property type="match status" value="1"/>
</dbReference>
<comment type="catalytic activity">
    <reaction evidence="1 15">
        <text>N-(5-phospho-beta-D-ribosyl)anthranilate = 1-(2-carboxyphenylamino)-1-deoxy-D-ribulose 5-phosphate</text>
        <dbReference type="Rhea" id="RHEA:21540"/>
        <dbReference type="ChEBI" id="CHEBI:18277"/>
        <dbReference type="ChEBI" id="CHEBI:58613"/>
        <dbReference type="EC" id="5.3.1.24"/>
    </reaction>
</comment>
<dbReference type="InterPro" id="IPR045186">
    <property type="entry name" value="Indole-3-glycerol_P_synth"/>
</dbReference>
<dbReference type="Proteomes" id="UP001239759">
    <property type="component" value="Unassembled WGS sequence"/>
</dbReference>
<evidence type="ECO:0000256" key="8">
    <source>
        <dbReference type="ARBA" id="ARBA00022793"/>
    </source>
</evidence>
<evidence type="ECO:0000256" key="9">
    <source>
        <dbReference type="ARBA" id="ARBA00022822"/>
    </source>
</evidence>
<evidence type="ECO:0000256" key="11">
    <source>
        <dbReference type="ARBA" id="ARBA00023235"/>
    </source>
</evidence>
<sequence>MNAKLPTVLENIVAQRRTHLPAITERITHVNRAQLPRSQRSLYDSLRARPQAFIMECKSSSPSLGLIRADYQPGELARVYSRYAAGISVLCEPEHFGGDYDHLATVAMSTHLPVLCKDFIIDPVQLYAARYYGADAILLMLSVLDDDEYARLSTLADELGLDVLTEVIDEDEVARALRLGAQIVGINNRNLHDLSIDLSRTAKLAALLPEGTLALSESGIRDNRAVRALGAHASGFLVGSQLSSQPDTDWAACALVYGHNKVCGLTTSGTAQAARAAGAVYGGLIFEKTSPRDVSRETSKKIIADEPGLRYVAVSRRTTGWAELLQPGIHALQVHSPYQGSIAGEEKLLAGVRAELRAAGADPADTGLELWRAISMTTPEVEPERLNELVAPGAADKLVLDAGQGGTGSTFDWQSIPDEIKPHSLLAGGINPKNLQAALELGCFGIDLNSGVEVAPSTATETSKAGPAAAPQKDASLIRTAFATIRDYTEPHGYTQPHDYPESRD</sequence>
<dbReference type="CDD" id="cd00331">
    <property type="entry name" value="IGPS"/>
    <property type="match status" value="1"/>
</dbReference>
<evidence type="ECO:0000256" key="2">
    <source>
        <dbReference type="ARBA" id="ARBA00001633"/>
    </source>
</evidence>
<dbReference type="RefSeq" id="WP_284587572.1">
    <property type="nucleotide sequence ID" value="NZ_JASNUQ010000002.1"/>
</dbReference>
<evidence type="ECO:0000256" key="3">
    <source>
        <dbReference type="ARBA" id="ARBA00004664"/>
    </source>
</evidence>
<keyword evidence="8" id="KW-0210">Decarboxylase</keyword>
<evidence type="ECO:0000259" key="17">
    <source>
        <dbReference type="Pfam" id="PF00697"/>
    </source>
</evidence>
<evidence type="ECO:0000256" key="13">
    <source>
        <dbReference type="ARBA" id="ARBA00023268"/>
    </source>
</evidence>
<evidence type="ECO:0000256" key="5">
    <source>
        <dbReference type="ARBA" id="ARBA00007902"/>
    </source>
</evidence>
<proteinExistence type="inferred from homology"/>
<keyword evidence="19" id="KW-1185">Reference proteome</keyword>
<dbReference type="NCBIfam" id="NF006945">
    <property type="entry name" value="PRK09427.1"/>
    <property type="match status" value="1"/>
</dbReference>
<evidence type="ECO:0000256" key="1">
    <source>
        <dbReference type="ARBA" id="ARBA00001164"/>
    </source>
</evidence>
<keyword evidence="13" id="KW-0511">Multifunctional enzyme</keyword>
<evidence type="ECO:0000256" key="12">
    <source>
        <dbReference type="ARBA" id="ARBA00023239"/>
    </source>
</evidence>
<evidence type="ECO:0000313" key="19">
    <source>
        <dbReference type="Proteomes" id="UP001239759"/>
    </source>
</evidence>
<evidence type="ECO:0000259" key="16">
    <source>
        <dbReference type="Pfam" id="PF00218"/>
    </source>
</evidence>
<comment type="pathway">
    <text evidence="3 15">Amino-acid biosynthesis; L-tryptophan biosynthesis; L-tryptophan from chorismate: step 3/5.</text>
</comment>
<dbReference type="SUPFAM" id="SSF51366">
    <property type="entry name" value="Ribulose-phoshate binding barrel"/>
    <property type="match status" value="2"/>
</dbReference>
<feature type="domain" description="N-(5'phosphoribosyl) anthranilate isomerase (PRAI)" evidence="17">
    <location>
        <begin position="393"/>
        <end position="453"/>
    </location>
</feature>
<dbReference type="PROSITE" id="PS00614">
    <property type="entry name" value="IGPS"/>
    <property type="match status" value="1"/>
</dbReference>
<keyword evidence="7 15" id="KW-0028">Amino-acid biosynthesis</keyword>
<keyword evidence="10 15" id="KW-0057">Aromatic amino acid biosynthesis</keyword>
<gene>
    <name evidence="18" type="primary">trpCF</name>
    <name evidence="15" type="synonym">trpF</name>
    <name evidence="18" type="ORF">QPX23_01850</name>
</gene>
<dbReference type="CDD" id="cd00405">
    <property type="entry name" value="PRAI"/>
    <property type="match status" value="1"/>
</dbReference>
<dbReference type="PANTHER" id="PTHR22854:SF2">
    <property type="entry name" value="INDOLE-3-GLYCEROL-PHOSPHATE SYNTHASE"/>
    <property type="match status" value="1"/>
</dbReference>
<dbReference type="InterPro" id="IPR001468">
    <property type="entry name" value="Indole-3-GlycerolPSynthase_CS"/>
</dbReference>
<accession>A0ABT7FU83</accession>
<comment type="caution">
    <text evidence="18">The sequence shown here is derived from an EMBL/GenBank/DDBJ whole genome shotgun (WGS) entry which is preliminary data.</text>
</comment>
<evidence type="ECO:0000256" key="4">
    <source>
        <dbReference type="ARBA" id="ARBA00004696"/>
    </source>
</evidence>
<keyword evidence="9 15" id="KW-0822">Tryptophan biosynthesis</keyword>
<reference evidence="18 19" key="1">
    <citation type="submission" date="2023-05" db="EMBL/GenBank/DDBJ databases">
        <title>Metabolic capabilities are highly conserved among human nasal-associated Corynebacterium species in pangenomic analyses.</title>
        <authorList>
            <person name="Tran T.H."/>
            <person name="Roberts A.Q."/>
            <person name="Escapa I.F."/>
            <person name="Gao W."/>
            <person name="Conlan S."/>
            <person name="Kong H."/>
            <person name="Segre J.A."/>
            <person name="Kelly M.S."/>
            <person name="Lemon K.P."/>
        </authorList>
    </citation>
    <scope>NUCLEOTIDE SEQUENCE [LARGE SCALE GENOMIC DNA]</scope>
    <source>
        <strain evidence="18 19">KPL3772</strain>
    </source>
</reference>
<evidence type="ECO:0000313" key="18">
    <source>
        <dbReference type="EMBL" id="MDK4289480.1"/>
    </source>
</evidence>
<comment type="pathway">
    <text evidence="4">Amino-acid biosynthesis; L-tryptophan biosynthesis; L-tryptophan from chorismate: step 4/5.</text>
</comment>
<keyword evidence="12 18" id="KW-0456">Lyase</keyword>
<dbReference type="HAMAP" id="MF_00135">
    <property type="entry name" value="PRAI"/>
    <property type="match status" value="1"/>
</dbReference>